<keyword evidence="1" id="KW-0732">Signal</keyword>
<accession>A0A7X2L2U0</accession>
<dbReference type="AlphaFoldDB" id="A0A7X2L2U0"/>
<dbReference type="Proteomes" id="UP000463051">
    <property type="component" value="Unassembled WGS sequence"/>
</dbReference>
<dbReference type="RefSeq" id="WP_154119783.1">
    <property type="nucleotide sequence ID" value="NZ_WJXB01000005.1"/>
</dbReference>
<evidence type="ECO:0000313" key="3">
    <source>
        <dbReference type="EMBL" id="MRN54565.1"/>
    </source>
</evidence>
<reference evidence="3 4" key="1">
    <citation type="submission" date="2019-11" db="EMBL/GenBank/DDBJ databases">
        <title>Paenibacillus monticola sp. nov., a novel PGPR strain isolated from mountain sample in China.</title>
        <authorList>
            <person name="Zhao Q."/>
            <person name="Li H.-P."/>
            <person name="Zhang J.-L."/>
        </authorList>
    </citation>
    <scope>NUCLEOTIDE SEQUENCE [LARGE SCALE GENOMIC DNA]</scope>
    <source>
        <strain evidence="3 4">LC-T2</strain>
    </source>
</reference>
<dbReference type="Pfam" id="PF13115">
    <property type="entry name" value="YtkA"/>
    <property type="match status" value="1"/>
</dbReference>
<evidence type="ECO:0000256" key="1">
    <source>
        <dbReference type="SAM" id="SignalP"/>
    </source>
</evidence>
<sequence>MMIRRKMVFLLSVVTILGLGGCSSGSHGQSHMNSADLSMVAIKVELHWNPDEVSVNQKVTFEAAVTQDDQPVDDAKEVKFEIVNKADATQNLELNGKSAGNGLYKAEGVLKLEGLYTVTSHVTARTQHSMPSKELTVQP</sequence>
<evidence type="ECO:0000313" key="4">
    <source>
        <dbReference type="Proteomes" id="UP000463051"/>
    </source>
</evidence>
<feature type="chain" id="PRO_5030652372" description="YtkA-like domain-containing protein" evidence="1">
    <location>
        <begin position="29"/>
        <end position="139"/>
    </location>
</feature>
<proteinExistence type="predicted"/>
<gene>
    <name evidence="3" type="ORF">GJB61_16395</name>
</gene>
<dbReference type="EMBL" id="WJXB01000005">
    <property type="protein sequence ID" value="MRN54565.1"/>
    <property type="molecule type" value="Genomic_DNA"/>
</dbReference>
<organism evidence="3 4">
    <name type="scientific">Paenibacillus monticola</name>
    <dbReference type="NCBI Taxonomy" id="2666075"/>
    <lineage>
        <taxon>Bacteria</taxon>
        <taxon>Bacillati</taxon>
        <taxon>Bacillota</taxon>
        <taxon>Bacilli</taxon>
        <taxon>Bacillales</taxon>
        <taxon>Paenibacillaceae</taxon>
        <taxon>Paenibacillus</taxon>
    </lineage>
</organism>
<feature type="domain" description="YtkA-like" evidence="2">
    <location>
        <begin position="43"/>
        <end position="121"/>
    </location>
</feature>
<evidence type="ECO:0000259" key="2">
    <source>
        <dbReference type="Pfam" id="PF13115"/>
    </source>
</evidence>
<name>A0A7X2L2U0_9BACL</name>
<dbReference type="InterPro" id="IPR032693">
    <property type="entry name" value="YtkA-like_dom"/>
</dbReference>
<keyword evidence="4" id="KW-1185">Reference proteome</keyword>
<comment type="caution">
    <text evidence="3">The sequence shown here is derived from an EMBL/GenBank/DDBJ whole genome shotgun (WGS) entry which is preliminary data.</text>
</comment>
<dbReference type="PROSITE" id="PS51257">
    <property type="entry name" value="PROKAR_LIPOPROTEIN"/>
    <property type="match status" value="1"/>
</dbReference>
<feature type="signal peptide" evidence="1">
    <location>
        <begin position="1"/>
        <end position="28"/>
    </location>
</feature>
<protein>
    <recommendedName>
        <fullName evidence="2">YtkA-like domain-containing protein</fullName>
    </recommendedName>
</protein>